<comment type="caution">
    <text evidence="2">The sequence shown here is derived from an EMBL/GenBank/DDBJ whole genome shotgun (WGS) entry which is preliminary data.</text>
</comment>
<evidence type="ECO:0000313" key="4">
    <source>
        <dbReference type="Proteomes" id="UP000231990"/>
    </source>
</evidence>
<evidence type="ECO:0000313" key="2">
    <source>
        <dbReference type="EMBL" id="PJZ75182.1"/>
    </source>
</evidence>
<name>A0A2M9ZSV4_9LEPT</name>
<dbReference type="OrthoDB" id="331459at2"/>
<accession>A0A2M9ZSV4</accession>
<organism evidence="2 4">
    <name type="scientific">Leptospira perolatii</name>
    <dbReference type="NCBI Taxonomy" id="2023191"/>
    <lineage>
        <taxon>Bacteria</taxon>
        <taxon>Pseudomonadati</taxon>
        <taxon>Spirochaetota</taxon>
        <taxon>Spirochaetia</taxon>
        <taxon>Leptospirales</taxon>
        <taxon>Leptospiraceae</taxon>
        <taxon>Leptospira</taxon>
    </lineage>
</organism>
<keyword evidence="3" id="KW-1185">Reference proteome</keyword>
<dbReference type="EMBL" id="NPDZ01000001">
    <property type="protein sequence ID" value="PJZ75182.1"/>
    <property type="molecule type" value="Genomic_DNA"/>
</dbReference>
<protein>
    <recommendedName>
        <fullName evidence="5">WGR domain-containing protein</fullName>
    </recommendedName>
</protein>
<dbReference type="Proteomes" id="UP000231962">
    <property type="component" value="Unassembled WGS sequence"/>
</dbReference>
<reference evidence="3 4" key="1">
    <citation type="submission" date="2017-07" db="EMBL/GenBank/DDBJ databases">
        <title>Leptospira spp. isolated from tropical soils.</title>
        <authorList>
            <person name="Thibeaux R."/>
            <person name="Iraola G."/>
            <person name="Ferres I."/>
            <person name="Bierque E."/>
            <person name="Girault D."/>
            <person name="Soupe-Gilbert M.-E."/>
            <person name="Picardeau M."/>
            <person name="Goarant C."/>
        </authorList>
    </citation>
    <scope>NUCLEOTIDE SEQUENCE [LARGE SCALE GENOMIC DNA]</scope>
    <source>
        <strain evidence="2 4">FH1-B-B1</strain>
        <strain evidence="1 3">FH1-B-C1</strain>
    </source>
</reference>
<dbReference type="EMBL" id="NPDY01000001">
    <property type="protein sequence ID" value="PJZ71566.1"/>
    <property type="molecule type" value="Genomic_DNA"/>
</dbReference>
<evidence type="ECO:0008006" key="5">
    <source>
        <dbReference type="Google" id="ProtNLM"/>
    </source>
</evidence>
<evidence type="ECO:0000313" key="1">
    <source>
        <dbReference type="EMBL" id="PJZ71566.1"/>
    </source>
</evidence>
<dbReference type="Proteomes" id="UP000231990">
    <property type="component" value="Unassembled WGS sequence"/>
</dbReference>
<sequence length="77" mass="9274">MQIRLENRTGRRTGRFVVYEYGTDLFGYVYVDKFRGKDRGKMVSRWIMNDFGSLVRLLDHELYRRETENYENVTAIA</sequence>
<evidence type="ECO:0000313" key="3">
    <source>
        <dbReference type="Proteomes" id="UP000231962"/>
    </source>
</evidence>
<gene>
    <name evidence="1" type="ORF">CH360_01125</name>
    <name evidence="2" type="ORF">CH373_01125</name>
</gene>
<dbReference type="AlphaFoldDB" id="A0A2M9ZSV4"/>
<proteinExistence type="predicted"/>
<dbReference type="RefSeq" id="WP_100712549.1">
    <property type="nucleotide sequence ID" value="NZ_NPDY01000001.1"/>
</dbReference>